<organism evidence="1">
    <name type="scientific">uncultured Caudovirales phage</name>
    <dbReference type="NCBI Taxonomy" id="2100421"/>
    <lineage>
        <taxon>Viruses</taxon>
        <taxon>Duplodnaviria</taxon>
        <taxon>Heunggongvirae</taxon>
        <taxon>Uroviricota</taxon>
        <taxon>Caudoviricetes</taxon>
        <taxon>Peduoviridae</taxon>
        <taxon>Maltschvirus</taxon>
        <taxon>Maltschvirus maltsch</taxon>
    </lineage>
</organism>
<reference evidence="1" key="1">
    <citation type="submission" date="2020-05" db="EMBL/GenBank/DDBJ databases">
        <authorList>
            <person name="Chiriac C."/>
            <person name="Salcher M."/>
            <person name="Ghai R."/>
            <person name="Kavagutti S V."/>
        </authorList>
    </citation>
    <scope>NUCLEOTIDE SEQUENCE</scope>
</reference>
<name>A0A6J5T833_9CAUD</name>
<proteinExistence type="predicted"/>
<evidence type="ECO:0000313" key="1">
    <source>
        <dbReference type="EMBL" id="CAB4241006.1"/>
    </source>
</evidence>
<dbReference type="EMBL" id="LR797818">
    <property type="protein sequence ID" value="CAB4241006.1"/>
    <property type="molecule type" value="Genomic_DNA"/>
</dbReference>
<sequence>MLTNVPTRFFTSCLYGGSLNFCEISQIQFQALQGVITYDRHTMSTNGVNQVCLTKECREIPLYEELDII</sequence>
<accession>A0A6J5T833</accession>
<protein>
    <submittedName>
        <fullName evidence="1">Uncharacterized protein</fullName>
    </submittedName>
</protein>
<gene>
    <name evidence="1" type="ORF">UFOVP22_42</name>
</gene>